<dbReference type="Pfam" id="PF00650">
    <property type="entry name" value="CRAL_TRIO"/>
    <property type="match status" value="1"/>
</dbReference>
<feature type="domain" description="CRAL-TRIO" evidence="1">
    <location>
        <begin position="51"/>
        <end position="163"/>
    </location>
</feature>
<accession>A0ABQ8RXY7</accession>
<organism evidence="2 3">
    <name type="scientific">Periplaneta americana</name>
    <name type="common">American cockroach</name>
    <name type="synonym">Blatta americana</name>
    <dbReference type="NCBI Taxonomy" id="6978"/>
    <lineage>
        <taxon>Eukaryota</taxon>
        <taxon>Metazoa</taxon>
        <taxon>Ecdysozoa</taxon>
        <taxon>Arthropoda</taxon>
        <taxon>Hexapoda</taxon>
        <taxon>Insecta</taxon>
        <taxon>Pterygota</taxon>
        <taxon>Neoptera</taxon>
        <taxon>Polyneoptera</taxon>
        <taxon>Dictyoptera</taxon>
        <taxon>Blattodea</taxon>
        <taxon>Blattoidea</taxon>
        <taxon>Blattidae</taxon>
        <taxon>Blattinae</taxon>
        <taxon>Periplaneta</taxon>
    </lineage>
</organism>
<proteinExistence type="predicted"/>
<reference evidence="2 3" key="1">
    <citation type="journal article" date="2022" name="Allergy">
        <title>Genome assembly and annotation of Periplaneta americana reveal a comprehensive cockroach allergen profile.</title>
        <authorList>
            <person name="Wang L."/>
            <person name="Xiong Q."/>
            <person name="Saelim N."/>
            <person name="Wang L."/>
            <person name="Nong W."/>
            <person name="Wan A.T."/>
            <person name="Shi M."/>
            <person name="Liu X."/>
            <person name="Cao Q."/>
            <person name="Hui J.H.L."/>
            <person name="Sookrung N."/>
            <person name="Leung T.F."/>
            <person name="Tungtrongchitr A."/>
            <person name="Tsui S.K.W."/>
        </authorList>
    </citation>
    <scope>NUCLEOTIDE SEQUENCE [LARGE SCALE GENOMIC DNA]</scope>
    <source>
        <strain evidence="2">PWHHKU_190912</strain>
    </source>
</reference>
<dbReference type="EMBL" id="JAJSOF020000039">
    <property type="protein sequence ID" value="KAJ4426596.1"/>
    <property type="molecule type" value="Genomic_DNA"/>
</dbReference>
<dbReference type="Gene3D" id="3.40.525.10">
    <property type="entry name" value="CRAL-TRIO lipid binding domain"/>
    <property type="match status" value="1"/>
</dbReference>
<evidence type="ECO:0000259" key="1">
    <source>
        <dbReference type="Pfam" id="PF00650"/>
    </source>
</evidence>
<evidence type="ECO:0000313" key="3">
    <source>
        <dbReference type="Proteomes" id="UP001148838"/>
    </source>
</evidence>
<dbReference type="SUPFAM" id="SSF52087">
    <property type="entry name" value="CRAL/TRIO domain"/>
    <property type="match status" value="1"/>
</dbReference>
<dbReference type="InterPro" id="IPR001251">
    <property type="entry name" value="CRAL-TRIO_dom"/>
</dbReference>
<name>A0ABQ8RXY7_PERAM</name>
<dbReference type="PANTHER" id="PTHR10174">
    <property type="entry name" value="ALPHA-TOCOPHEROL TRANSFER PROTEIN-RELATED"/>
    <property type="match status" value="1"/>
</dbReference>
<gene>
    <name evidence="2" type="ORF">ANN_26394</name>
</gene>
<sequence>MNGSALHYSTRTKYLSRITQLHTLRCNADRGSFVLYAVVLARYFTAMPRMTPEYDRVVCFGFLSNDPTDLVIEDWYRIAMMTIEVRMCEDYSLRDIFIMDLANYTLAHVSKFSFLPMKKAKACCVKAFSTRLKALHIINAPPFAGVLVELIKSVFSTKLAARIPPYCTVAVGTCSWDRPHRATQASPKGESSHRNGRMWGSIIANWNPWLKKLETYQDWFLQHENVKSDEKKRIGGNPIGSDLFGFEGSFRKLDVD</sequence>
<dbReference type="InterPro" id="IPR036865">
    <property type="entry name" value="CRAL-TRIO_dom_sf"/>
</dbReference>
<comment type="caution">
    <text evidence="2">The sequence shown here is derived from an EMBL/GenBank/DDBJ whole genome shotgun (WGS) entry which is preliminary data.</text>
</comment>
<evidence type="ECO:0000313" key="2">
    <source>
        <dbReference type="EMBL" id="KAJ4426596.1"/>
    </source>
</evidence>
<protein>
    <recommendedName>
        <fullName evidence="1">CRAL-TRIO domain-containing protein</fullName>
    </recommendedName>
</protein>
<dbReference type="PANTHER" id="PTHR10174:SF222">
    <property type="entry name" value="GH10083P-RELATED"/>
    <property type="match status" value="1"/>
</dbReference>
<keyword evidence="3" id="KW-1185">Reference proteome</keyword>
<dbReference type="CDD" id="cd00170">
    <property type="entry name" value="SEC14"/>
    <property type="match status" value="1"/>
</dbReference>
<dbReference type="Proteomes" id="UP001148838">
    <property type="component" value="Unassembled WGS sequence"/>
</dbReference>